<organism evidence="2 3">
    <name type="scientific">Stachybotrys elegans</name>
    <dbReference type="NCBI Taxonomy" id="80388"/>
    <lineage>
        <taxon>Eukaryota</taxon>
        <taxon>Fungi</taxon>
        <taxon>Dikarya</taxon>
        <taxon>Ascomycota</taxon>
        <taxon>Pezizomycotina</taxon>
        <taxon>Sordariomycetes</taxon>
        <taxon>Hypocreomycetidae</taxon>
        <taxon>Hypocreales</taxon>
        <taxon>Stachybotryaceae</taxon>
        <taxon>Stachybotrys</taxon>
    </lineage>
</organism>
<dbReference type="Proteomes" id="UP000813444">
    <property type="component" value="Unassembled WGS sequence"/>
</dbReference>
<evidence type="ECO:0000313" key="2">
    <source>
        <dbReference type="EMBL" id="KAH7302910.1"/>
    </source>
</evidence>
<evidence type="ECO:0000313" key="3">
    <source>
        <dbReference type="Proteomes" id="UP000813444"/>
    </source>
</evidence>
<feature type="region of interest" description="Disordered" evidence="1">
    <location>
        <begin position="121"/>
        <end position="243"/>
    </location>
</feature>
<proteinExistence type="predicted"/>
<protein>
    <submittedName>
        <fullName evidence="2">Uncharacterized protein</fullName>
    </submittedName>
</protein>
<gene>
    <name evidence="2" type="ORF">B0I35DRAFT_485572</name>
</gene>
<sequence>MFDMVLRVLAPACILKNQPEELSIKEFNDFPWSKIYEAEKKSDVSIITALAQEIIDNTEYITCNESMKSRFDPQHIYDFEEEDIDSEWTVGYSRDHGFHIHFCNKLKSQQIAIDIPEYPVPNAKARDREPDTDTIQSRLFDDYGEGDSDEDESEDLDSYGEGDSDEDESEDLDSYGEGDSDEDDSEDLDSYGEGDSDEDESEDLDSYGEGDSDEDNSEDLDSYGEGDSDEDDDAYSNDSRDTG</sequence>
<accession>A0A8K0SC24</accession>
<evidence type="ECO:0000256" key="1">
    <source>
        <dbReference type="SAM" id="MobiDB-lite"/>
    </source>
</evidence>
<reference evidence="2" key="1">
    <citation type="journal article" date="2021" name="Nat. Commun.">
        <title>Genetic determinants of endophytism in the Arabidopsis root mycobiome.</title>
        <authorList>
            <person name="Mesny F."/>
            <person name="Miyauchi S."/>
            <person name="Thiergart T."/>
            <person name="Pickel B."/>
            <person name="Atanasova L."/>
            <person name="Karlsson M."/>
            <person name="Huettel B."/>
            <person name="Barry K.W."/>
            <person name="Haridas S."/>
            <person name="Chen C."/>
            <person name="Bauer D."/>
            <person name="Andreopoulos W."/>
            <person name="Pangilinan J."/>
            <person name="LaButti K."/>
            <person name="Riley R."/>
            <person name="Lipzen A."/>
            <person name="Clum A."/>
            <person name="Drula E."/>
            <person name="Henrissat B."/>
            <person name="Kohler A."/>
            <person name="Grigoriev I.V."/>
            <person name="Martin F.M."/>
            <person name="Hacquard S."/>
        </authorList>
    </citation>
    <scope>NUCLEOTIDE SEQUENCE</scope>
    <source>
        <strain evidence="2">MPI-CAGE-CH-0235</strain>
    </source>
</reference>
<name>A0A8K0SC24_9HYPO</name>
<dbReference type="AlphaFoldDB" id="A0A8K0SC24"/>
<comment type="caution">
    <text evidence="2">The sequence shown here is derived from an EMBL/GenBank/DDBJ whole genome shotgun (WGS) entry which is preliminary data.</text>
</comment>
<dbReference type="EMBL" id="JAGPNK010000047">
    <property type="protein sequence ID" value="KAH7302910.1"/>
    <property type="molecule type" value="Genomic_DNA"/>
</dbReference>
<keyword evidence="3" id="KW-1185">Reference proteome</keyword>
<feature type="compositionally biased region" description="Acidic residues" evidence="1">
    <location>
        <begin position="142"/>
        <end position="235"/>
    </location>
</feature>